<reference evidence="3" key="1">
    <citation type="submission" date="2022-11" db="UniProtKB">
        <authorList>
            <consortium name="WormBaseParasite"/>
        </authorList>
    </citation>
    <scope>IDENTIFICATION</scope>
</reference>
<protein>
    <submittedName>
        <fullName evidence="3">Uncharacterized protein</fullName>
    </submittedName>
</protein>
<dbReference type="AlphaFoldDB" id="A0A914CW27"/>
<keyword evidence="2" id="KW-1185">Reference proteome</keyword>
<sequence>MNSFKLLCIVVLLIFGYIIEAECKLNILRAKRQWGWGQQGQVNTETEVINGPGFQETIVDTQRRGWNGREVDTETEIIRGPGFTEVISETQNGWGR</sequence>
<evidence type="ECO:0000313" key="2">
    <source>
        <dbReference type="Proteomes" id="UP000887540"/>
    </source>
</evidence>
<dbReference type="WBParaSite" id="ACRNAN_scaffold1478.g23858.t1">
    <property type="protein sequence ID" value="ACRNAN_scaffold1478.g23858.t1"/>
    <property type="gene ID" value="ACRNAN_scaffold1478.g23858"/>
</dbReference>
<evidence type="ECO:0000313" key="3">
    <source>
        <dbReference type="WBParaSite" id="ACRNAN_scaffold1478.g23858.t1"/>
    </source>
</evidence>
<feature type="signal peptide" evidence="1">
    <location>
        <begin position="1"/>
        <end position="23"/>
    </location>
</feature>
<organism evidence="2 3">
    <name type="scientific">Acrobeloides nanus</name>
    <dbReference type="NCBI Taxonomy" id="290746"/>
    <lineage>
        <taxon>Eukaryota</taxon>
        <taxon>Metazoa</taxon>
        <taxon>Ecdysozoa</taxon>
        <taxon>Nematoda</taxon>
        <taxon>Chromadorea</taxon>
        <taxon>Rhabditida</taxon>
        <taxon>Tylenchina</taxon>
        <taxon>Cephalobomorpha</taxon>
        <taxon>Cephaloboidea</taxon>
        <taxon>Cephalobidae</taxon>
        <taxon>Acrobeloides</taxon>
    </lineage>
</organism>
<dbReference type="Proteomes" id="UP000887540">
    <property type="component" value="Unplaced"/>
</dbReference>
<name>A0A914CW27_9BILA</name>
<proteinExistence type="predicted"/>
<evidence type="ECO:0000256" key="1">
    <source>
        <dbReference type="SAM" id="SignalP"/>
    </source>
</evidence>
<accession>A0A914CW27</accession>
<keyword evidence="1" id="KW-0732">Signal</keyword>
<feature type="chain" id="PRO_5037018588" evidence="1">
    <location>
        <begin position="24"/>
        <end position="96"/>
    </location>
</feature>